<dbReference type="Proteomes" id="UP000598971">
    <property type="component" value="Unassembled WGS sequence"/>
</dbReference>
<comment type="caution">
    <text evidence="2">The sequence shown here is derived from an EMBL/GenBank/DDBJ whole genome shotgun (WGS) entry which is preliminary data.</text>
</comment>
<evidence type="ECO:0000313" key="3">
    <source>
        <dbReference type="Proteomes" id="UP000598971"/>
    </source>
</evidence>
<dbReference type="InterPro" id="IPR027417">
    <property type="entry name" value="P-loop_NTPase"/>
</dbReference>
<dbReference type="CDD" id="cd18032">
    <property type="entry name" value="DEXHc_RE_I_III_res"/>
    <property type="match status" value="1"/>
</dbReference>
<dbReference type="CDD" id="cd18799">
    <property type="entry name" value="SF2_C_EcoAI-like"/>
    <property type="match status" value="1"/>
</dbReference>
<accession>A0A8J8FBK5</accession>
<gene>
    <name evidence="2" type="ORF">GD597_06005</name>
</gene>
<dbReference type="InterPro" id="IPR050742">
    <property type="entry name" value="Helicase_Restrict-Modif_Enz"/>
</dbReference>
<dbReference type="PANTHER" id="PTHR47396">
    <property type="entry name" value="TYPE I RESTRICTION ENZYME ECOKI R PROTEIN"/>
    <property type="match status" value="1"/>
</dbReference>
<dbReference type="GO" id="GO:0005829">
    <property type="term" value="C:cytosol"/>
    <property type="evidence" value="ECO:0007669"/>
    <property type="project" value="TreeGrafter"/>
</dbReference>
<dbReference type="SMART" id="SM00487">
    <property type="entry name" value="DEXDc"/>
    <property type="match status" value="1"/>
</dbReference>
<protein>
    <submittedName>
        <fullName evidence="2">DEAD/DEAH box helicase</fullName>
    </submittedName>
</protein>
<name>A0A8J8FBK5_9BACT</name>
<dbReference type="GO" id="GO:0005524">
    <property type="term" value="F:ATP binding"/>
    <property type="evidence" value="ECO:0007669"/>
    <property type="project" value="InterPro"/>
</dbReference>
<keyword evidence="2" id="KW-0547">Nucleotide-binding</keyword>
<dbReference type="GO" id="GO:0004386">
    <property type="term" value="F:helicase activity"/>
    <property type="evidence" value="ECO:0007669"/>
    <property type="project" value="UniProtKB-KW"/>
</dbReference>
<dbReference type="GO" id="GO:0003677">
    <property type="term" value="F:DNA binding"/>
    <property type="evidence" value="ECO:0007669"/>
    <property type="project" value="InterPro"/>
</dbReference>
<dbReference type="Pfam" id="PF08463">
    <property type="entry name" value="EcoEI_R_C"/>
    <property type="match status" value="1"/>
</dbReference>
<dbReference type="SUPFAM" id="SSF52540">
    <property type="entry name" value="P-loop containing nucleoside triphosphate hydrolases"/>
    <property type="match status" value="2"/>
</dbReference>
<evidence type="ECO:0000259" key="1">
    <source>
        <dbReference type="PROSITE" id="PS51192"/>
    </source>
</evidence>
<dbReference type="Pfam" id="PF00271">
    <property type="entry name" value="Helicase_C"/>
    <property type="match status" value="1"/>
</dbReference>
<evidence type="ECO:0000313" key="2">
    <source>
        <dbReference type="EMBL" id="NNV55005.1"/>
    </source>
</evidence>
<dbReference type="Pfam" id="PF04851">
    <property type="entry name" value="ResIII"/>
    <property type="match status" value="1"/>
</dbReference>
<dbReference type="RefSeq" id="WP_171606936.1">
    <property type="nucleotide sequence ID" value="NZ_WHPF01000004.1"/>
</dbReference>
<dbReference type="InterPro" id="IPR006935">
    <property type="entry name" value="Helicase/UvrB_N"/>
</dbReference>
<reference evidence="2" key="1">
    <citation type="submission" date="2019-10" db="EMBL/GenBank/DDBJ databases">
        <title>Draft genome sequence of Panacibacter sp. KCS-6.</title>
        <authorList>
            <person name="Yim K.J."/>
        </authorList>
    </citation>
    <scope>NUCLEOTIDE SEQUENCE</scope>
    <source>
        <strain evidence="2">KCS-6</strain>
    </source>
</reference>
<proteinExistence type="predicted"/>
<dbReference type="EMBL" id="WHPF01000004">
    <property type="protein sequence ID" value="NNV55005.1"/>
    <property type="molecule type" value="Genomic_DNA"/>
</dbReference>
<dbReference type="GO" id="GO:0016787">
    <property type="term" value="F:hydrolase activity"/>
    <property type="evidence" value="ECO:0007669"/>
    <property type="project" value="InterPro"/>
</dbReference>
<dbReference type="GO" id="GO:0006304">
    <property type="term" value="P:DNA modification"/>
    <property type="evidence" value="ECO:0007669"/>
    <property type="project" value="InterPro"/>
</dbReference>
<dbReference type="PANTHER" id="PTHR47396:SF1">
    <property type="entry name" value="ATP-DEPENDENT HELICASE IRC3-RELATED"/>
    <property type="match status" value="1"/>
</dbReference>
<dbReference type="InterPro" id="IPR013670">
    <property type="entry name" value="EcoEI_R_C_dom"/>
</dbReference>
<organism evidence="2 3">
    <name type="scientific">Limnovirga soli</name>
    <dbReference type="NCBI Taxonomy" id="2656915"/>
    <lineage>
        <taxon>Bacteria</taxon>
        <taxon>Pseudomonadati</taxon>
        <taxon>Bacteroidota</taxon>
        <taxon>Chitinophagia</taxon>
        <taxon>Chitinophagales</taxon>
        <taxon>Chitinophagaceae</taxon>
        <taxon>Limnovirga</taxon>
    </lineage>
</organism>
<dbReference type="Gene3D" id="3.40.50.300">
    <property type="entry name" value="P-loop containing nucleotide triphosphate hydrolases"/>
    <property type="match status" value="2"/>
</dbReference>
<dbReference type="AlphaFoldDB" id="A0A8J8FBK5"/>
<feature type="domain" description="Helicase ATP-binding" evidence="1">
    <location>
        <begin position="171"/>
        <end position="359"/>
    </location>
</feature>
<keyword evidence="2" id="KW-0378">Hydrolase</keyword>
<dbReference type="PROSITE" id="PS51192">
    <property type="entry name" value="HELICASE_ATP_BIND_1"/>
    <property type="match status" value="1"/>
</dbReference>
<keyword evidence="2" id="KW-0067">ATP-binding</keyword>
<dbReference type="Gene3D" id="3.90.1570.30">
    <property type="match status" value="1"/>
</dbReference>
<dbReference type="InterPro" id="IPR014001">
    <property type="entry name" value="Helicase_ATP-bd"/>
</dbReference>
<sequence>MNQTPEQFARDLIDSQLLRSGWLIQSKHQINLNAALGVVIREYQTDIGPADYVLFVNKQPVGIIEAKRAEEGLHLTIHEDQTEGYRTAKLKYLNNQPLFFGYESTGDITRFTDFRDPKPRSRPVFTFHRPETLLEYCKQEKSLRARLQDIPALPELGLRDCQILAINKLEQSFKDARPKALIQMATGSGKTFTAITFIYRLLKFAKAKRVLFLVDTKNLGEQAEQEFMAYVPNDDNRKFTELYGVTRLKSSAIPTDSQVYISTIQRMYSILKGTELDESAEEMNPNEFQQREPAPVSYNEKVPIEFFDFIVIDECHRSIYNLWKQVLDYFDVFQIGLTATPDNRTFGYFNQNLVSDYGYEKAVIDGVLVPYNVFTIETEITKNGSIIKMGEKVDKRERLTRRKFWESVDEDIEYSGNQLDKDIVNKSQIRTIIRAIKENMPAMFNDRIATDGKFEVPKTLIFAKTDSHAEDIIEIVREEFAEENKFCKKITYKSDEDPKTVLSQFRNDYYPRIAVTVDMIATGTDIRPLEILVFMRDVKSRSYYEQMKGRGTRTCSLEQLKATGTPSAKFTKDHFVIIDAIGVESSQKTDSRPLEKKPGMSLKDLLQNLAMGNTQEDILSTLANRLIRLDKQINSAEKANFSAQANGQTISHVVKELLNAYDPDTVEDLRRKIEGENKGASPQQIDAQCSIQHAQLIEQATAVFSNPELRNFIIDVRKKYDQVIDAINIDTITNIGWVKDQEAAASLTISNFTAWIQAHKDKITALQIFYGQPYRRRELTYKMIRDLYEKLTTEQPLLSPMHVWRAYEHLGQASGSAKNELTALVSLIRNITGIDGALTGYDKTVDKNFQDWVFKKQAGAATKFTEEQMQWLRMIKEYVAGSFHVDKEDFELDPFNKQGGLGRFYQLFKEDYEKILEELNEVLAA</sequence>
<dbReference type="InterPro" id="IPR001650">
    <property type="entry name" value="Helicase_C-like"/>
</dbReference>
<keyword evidence="2" id="KW-0347">Helicase</keyword>
<keyword evidence="3" id="KW-1185">Reference proteome</keyword>